<dbReference type="EMBL" id="JBHRWK010000100">
    <property type="protein sequence ID" value="MFC3455644.1"/>
    <property type="molecule type" value="Genomic_DNA"/>
</dbReference>
<dbReference type="Gene3D" id="1.25.40.20">
    <property type="entry name" value="Ankyrin repeat-containing domain"/>
    <property type="match status" value="1"/>
</dbReference>
<dbReference type="InterPro" id="IPR036770">
    <property type="entry name" value="Ankyrin_rpt-contain_sf"/>
</dbReference>
<proteinExistence type="predicted"/>
<dbReference type="RefSeq" id="WP_378246281.1">
    <property type="nucleotide sequence ID" value="NZ_JBHRWK010000100.1"/>
</dbReference>
<protein>
    <submittedName>
        <fullName evidence="1">Ankyrin repeat domain-containing protein</fullName>
    </submittedName>
</protein>
<keyword evidence="2" id="KW-1185">Reference proteome</keyword>
<evidence type="ECO:0000313" key="2">
    <source>
        <dbReference type="Proteomes" id="UP001595645"/>
    </source>
</evidence>
<dbReference type="InterPro" id="IPR002110">
    <property type="entry name" value="Ankyrin_rpt"/>
</dbReference>
<name>A0ABV7P997_9PSEU</name>
<organism evidence="1 2">
    <name type="scientific">Amycolatopsis speibonae</name>
    <dbReference type="NCBI Taxonomy" id="1450224"/>
    <lineage>
        <taxon>Bacteria</taxon>
        <taxon>Bacillati</taxon>
        <taxon>Actinomycetota</taxon>
        <taxon>Actinomycetes</taxon>
        <taxon>Pseudonocardiales</taxon>
        <taxon>Pseudonocardiaceae</taxon>
        <taxon>Amycolatopsis</taxon>
    </lineage>
</organism>
<accession>A0ABV7P997</accession>
<gene>
    <name evidence="1" type="ORF">ACFOSH_39960</name>
</gene>
<dbReference type="SMART" id="SM00248">
    <property type="entry name" value="ANK"/>
    <property type="match status" value="2"/>
</dbReference>
<evidence type="ECO:0000313" key="1">
    <source>
        <dbReference type="EMBL" id="MFC3455644.1"/>
    </source>
</evidence>
<sequence length="145" mass="16261">MDNSFELLEWVYDFERRKRALDAGLTSCCYWGWLMVNDLCPAHRAVEMCDLPLLRELLDGGADINEECGGFTLLHHAVDVEIDSHTQTGEPLHVDVTAYLLARGADPKRPSDGGCGVTAEHMAFQSCHWLASALFEAWGIRRRPT</sequence>
<reference evidence="2" key="1">
    <citation type="journal article" date="2019" name="Int. J. Syst. Evol. Microbiol.">
        <title>The Global Catalogue of Microorganisms (GCM) 10K type strain sequencing project: providing services to taxonomists for standard genome sequencing and annotation.</title>
        <authorList>
            <consortium name="The Broad Institute Genomics Platform"/>
            <consortium name="The Broad Institute Genome Sequencing Center for Infectious Disease"/>
            <person name="Wu L."/>
            <person name="Ma J."/>
        </authorList>
    </citation>
    <scope>NUCLEOTIDE SEQUENCE [LARGE SCALE GENOMIC DNA]</scope>
    <source>
        <strain evidence="2">CGMCC 4.7676</strain>
    </source>
</reference>
<comment type="caution">
    <text evidence="1">The sequence shown here is derived from an EMBL/GenBank/DDBJ whole genome shotgun (WGS) entry which is preliminary data.</text>
</comment>
<dbReference type="Proteomes" id="UP001595645">
    <property type="component" value="Unassembled WGS sequence"/>
</dbReference>
<dbReference type="SUPFAM" id="SSF48403">
    <property type="entry name" value="Ankyrin repeat"/>
    <property type="match status" value="1"/>
</dbReference>